<evidence type="ECO:0000313" key="2">
    <source>
        <dbReference type="EMBL" id="MBR7839079.1"/>
    </source>
</evidence>
<proteinExistence type="predicted"/>
<dbReference type="InterPro" id="IPR018961">
    <property type="entry name" value="DnaJ_homolog_subfam-C_membr-28"/>
</dbReference>
<sequence>MSDANWESRHDGLIDQQIRAAQARGEFDDLPGFGKPLADETAPYRPDWWLNQVVEREGAGTHVVPLPLALRKLADELRAGAQKMSSEAEVRAAVADYAERAAKARLMPQVGRGVVLPMLDADEIVAGWRERRTRQAR</sequence>
<dbReference type="Proteomes" id="UP000675781">
    <property type="component" value="Unassembled WGS sequence"/>
</dbReference>
<name>A0A941F0E8_9ACTN</name>
<dbReference type="RefSeq" id="WP_212533522.1">
    <property type="nucleotide sequence ID" value="NZ_JAGSOG010000374.1"/>
</dbReference>
<dbReference type="AlphaFoldDB" id="A0A941F0E8"/>
<evidence type="ECO:0000259" key="1">
    <source>
        <dbReference type="Pfam" id="PF09350"/>
    </source>
</evidence>
<protein>
    <submittedName>
        <fullName evidence="2">DUF1992 domain-containing protein</fullName>
    </submittedName>
</protein>
<dbReference type="EMBL" id="JAGSOG010000374">
    <property type="protein sequence ID" value="MBR7839079.1"/>
    <property type="molecule type" value="Genomic_DNA"/>
</dbReference>
<comment type="caution">
    <text evidence="2">The sequence shown here is derived from an EMBL/GenBank/DDBJ whole genome shotgun (WGS) entry which is preliminary data.</text>
</comment>
<feature type="domain" description="DnaJ homologue subfamily C member 28 conserved" evidence="1">
    <location>
        <begin position="13"/>
        <end position="78"/>
    </location>
</feature>
<evidence type="ECO:0000313" key="3">
    <source>
        <dbReference type="Proteomes" id="UP000675781"/>
    </source>
</evidence>
<organism evidence="2 3">
    <name type="scientific">Actinospica durhamensis</name>
    <dbReference type="NCBI Taxonomy" id="1508375"/>
    <lineage>
        <taxon>Bacteria</taxon>
        <taxon>Bacillati</taxon>
        <taxon>Actinomycetota</taxon>
        <taxon>Actinomycetes</taxon>
        <taxon>Catenulisporales</taxon>
        <taxon>Actinospicaceae</taxon>
        <taxon>Actinospica</taxon>
    </lineage>
</organism>
<keyword evidence="3" id="KW-1185">Reference proteome</keyword>
<dbReference type="Pfam" id="PF09350">
    <property type="entry name" value="DJC28_CD"/>
    <property type="match status" value="1"/>
</dbReference>
<gene>
    <name evidence="2" type="ORF">KDL01_37785</name>
</gene>
<reference evidence="2" key="1">
    <citation type="submission" date="2021-04" db="EMBL/GenBank/DDBJ databases">
        <title>Genome based classification of Actinospica acidithermotolerans sp. nov., an actinobacterium isolated from an Indonesian hot spring.</title>
        <authorList>
            <person name="Kusuma A.B."/>
            <person name="Putra K.E."/>
            <person name="Nafisah S."/>
            <person name="Loh J."/>
            <person name="Nouioui I."/>
            <person name="Goodfellow M."/>
        </authorList>
    </citation>
    <scope>NUCLEOTIDE SEQUENCE</scope>
    <source>
        <strain evidence="2">CSCA 57</strain>
    </source>
</reference>
<accession>A0A941F0E8</accession>